<reference evidence="2 3" key="1">
    <citation type="submission" date="2019-12" db="EMBL/GenBank/DDBJ databases">
        <title>Genomic-based taxomic classification of the family Erythrobacteraceae.</title>
        <authorList>
            <person name="Xu L."/>
        </authorList>
    </citation>
    <scope>NUCLEOTIDE SEQUENCE [LARGE SCALE GENOMIC DNA]</scope>
    <source>
        <strain evidence="2 3">JCM 12189</strain>
    </source>
</reference>
<organism evidence="2 3">
    <name type="scientific">Qipengyuania aquimaris</name>
    <dbReference type="NCBI Taxonomy" id="255984"/>
    <lineage>
        <taxon>Bacteria</taxon>
        <taxon>Pseudomonadati</taxon>
        <taxon>Pseudomonadota</taxon>
        <taxon>Alphaproteobacteria</taxon>
        <taxon>Sphingomonadales</taxon>
        <taxon>Erythrobacteraceae</taxon>
        <taxon>Qipengyuania</taxon>
    </lineage>
</organism>
<keyword evidence="1" id="KW-0732">Signal</keyword>
<dbReference type="PROSITE" id="PS51318">
    <property type="entry name" value="TAT"/>
    <property type="match status" value="1"/>
</dbReference>
<evidence type="ECO:0000256" key="1">
    <source>
        <dbReference type="SAM" id="SignalP"/>
    </source>
</evidence>
<sequence>MTDSKRRSVLHAIGALALLPLAGTRAVAASRAAVSFPQGPIRLRRKLVRSLKDGASIDVVREWSCRFEKLGAGARMQGHQVAVEVAAPPPLKAMAAIEEARDASGFLPLELDRTGLIVDWSRATGSGVDQAVRRALDMVEETVAKADEKQTSKEFVTSVGSMAAELVSQIPRDLLFPTPGGHVEARPVELADGLAGSFEVAIAAQIHAESGLLRSFERTVTTRVGDSVRLSSETWEIL</sequence>
<evidence type="ECO:0000313" key="3">
    <source>
        <dbReference type="Proteomes" id="UP000432727"/>
    </source>
</evidence>
<accession>A0A6I4TQL7</accession>
<feature type="chain" id="PRO_5026349246" evidence="1">
    <location>
        <begin position="29"/>
        <end position="238"/>
    </location>
</feature>
<gene>
    <name evidence="2" type="ORF">GRI34_10725</name>
</gene>
<evidence type="ECO:0000313" key="2">
    <source>
        <dbReference type="EMBL" id="MXO96888.1"/>
    </source>
</evidence>
<comment type="caution">
    <text evidence="2">The sequence shown here is derived from an EMBL/GenBank/DDBJ whole genome shotgun (WGS) entry which is preliminary data.</text>
</comment>
<keyword evidence="3" id="KW-1185">Reference proteome</keyword>
<name>A0A6I4TQL7_9SPHN</name>
<protein>
    <submittedName>
        <fullName evidence="2">Uncharacterized protein</fullName>
    </submittedName>
</protein>
<dbReference type="OrthoDB" id="7508780at2"/>
<proteinExistence type="predicted"/>
<dbReference type="Proteomes" id="UP000432727">
    <property type="component" value="Unassembled WGS sequence"/>
</dbReference>
<dbReference type="AlphaFoldDB" id="A0A6I4TQL7"/>
<dbReference type="InterPro" id="IPR006311">
    <property type="entry name" value="TAT_signal"/>
</dbReference>
<feature type="signal peptide" evidence="1">
    <location>
        <begin position="1"/>
        <end position="28"/>
    </location>
</feature>
<dbReference type="RefSeq" id="WP_160595914.1">
    <property type="nucleotide sequence ID" value="NZ_WTYI01000001.1"/>
</dbReference>
<dbReference type="EMBL" id="WTYI01000001">
    <property type="protein sequence ID" value="MXO96888.1"/>
    <property type="molecule type" value="Genomic_DNA"/>
</dbReference>